<comment type="caution">
    <text evidence="1">The sequence shown here is derived from an EMBL/GenBank/DDBJ whole genome shotgun (WGS) entry which is preliminary data.</text>
</comment>
<dbReference type="AlphaFoldDB" id="X1VSM0"/>
<dbReference type="EMBL" id="BARW01038602">
    <property type="protein sequence ID" value="GAJ23762.1"/>
    <property type="molecule type" value="Genomic_DNA"/>
</dbReference>
<reference evidence="1" key="1">
    <citation type="journal article" date="2014" name="Front. Microbiol.">
        <title>High frequency of phylogenetically diverse reductive dehalogenase-homologous genes in deep subseafloor sedimentary metagenomes.</title>
        <authorList>
            <person name="Kawai M."/>
            <person name="Futagami T."/>
            <person name="Toyoda A."/>
            <person name="Takaki Y."/>
            <person name="Nishi S."/>
            <person name="Hori S."/>
            <person name="Arai W."/>
            <person name="Tsubouchi T."/>
            <person name="Morono Y."/>
            <person name="Uchiyama I."/>
            <person name="Ito T."/>
            <person name="Fujiyama A."/>
            <person name="Inagaki F."/>
            <person name="Takami H."/>
        </authorList>
    </citation>
    <scope>NUCLEOTIDE SEQUENCE</scope>
    <source>
        <strain evidence="1">Expedition CK06-06</strain>
    </source>
</reference>
<sequence>AVDAMTRRVFSHPGLANCPCIVKEIYHKEFIPRLMKNEFACIIKMMDLTDNLSTDRLVHLPMETMHSFLDKYANVKQALWEKYVQASMSIYGRVL</sequence>
<organism evidence="1">
    <name type="scientific">marine sediment metagenome</name>
    <dbReference type="NCBI Taxonomy" id="412755"/>
    <lineage>
        <taxon>unclassified sequences</taxon>
        <taxon>metagenomes</taxon>
        <taxon>ecological metagenomes</taxon>
    </lineage>
</organism>
<evidence type="ECO:0000313" key="1">
    <source>
        <dbReference type="EMBL" id="GAJ23762.1"/>
    </source>
</evidence>
<name>X1VSM0_9ZZZZ</name>
<gene>
    <name evidence="1" type="ORF">S12H4_59187</name>
</gene>
<feature type="non-terminal residue" evidence="1">
    <location>
        <position position="1"/>
    </location>
</feature>
<protein>
    <submittedName>
        <fullName evidence="1">Uncharacterized protein</fullName>
    </submittedName>
</protein>
<accession>X1VSM0</accession>
<proteinExistence type="predicted"/>